<dbReference type="EMBL" id="JAWIIV010000040">
    <property type="protein sequence ID" value="MEC4722969.1"/>
    <property type="molecule type" value="Genomic_DNA"/>
</dbReference>
<sequence length="301" mass="32340">MKSVLFPLPGNEAFAASVSKAMSCELGELETRLFPDGESYVRLLTPVKDREVTLLCTLHKPDDKLIRLYLAASTARELGARSVGLVAPYLAYMRQDSHFKTGEGAASMHMARFLSASFDWLVTVDPHLHRHHSLDEIYSIPTRVVQSAPMIAAWIKQNVSRPVIVGPDAESEQWALKVARDVGCPHSILQKTRHGDRDVEVTAPQTGGWENMTPVIIDDIASTGKTMIAAIQHLRAAGLPAPVCIAVHGVFADGAVADMQAAGAGRIVTCNTIGHATNDISVEEAVASAAAEVMPQLSFAA</sequence>
<evidence type="ECO:0000313" key="12">
    <source>
        <dbReference type="Proteomes" id="UP001352263"/>
    </source>
</evidence>
<dbReference type="RefSeq" id="WP_326509594.1">
    <property type="nucleotide sequence ID" value="NZ_JAWIIV010000040.1"/>
</dbReference>
<keyword evidence="3 8" id="KW-0545">Nucleotide biosynthesis</keyword>
<dbReference type="PANTHER" id="PTHR10210:SF32">
    <property type="entry name" value="RIBOSE-PHOSPHATE PYROPHOSPHOKINASE 2"/>
    <property type="match status" value="1"/>
</dbReference>
<evidence type="ECO:0000256" key="1">
    <source>
        <dbReference type="ARBA" id="ARBA00013247"/>
    </source>
</evidence>
<evidence type="ECO:0000256" key="6">
    <source>
        <dbReference type="ARBA" id="ARBA00022840"/>
    </source>
</evidence>
<evidence type="ECO:0000256" key="7">
    <source>
        <dbReference type="ARBA" id="ARBA00049535"/>
    </source>
</evidence>
<feature type="domain" description="Ribose-phosphate pyrophosphokinase N-terminal" evidence="10">
    <location>
        <begin position="5"/>
        <end position="115"/>
    </location>
</feature>
<keyword evidence="4" id="KW-0547">Nucleotide-binding</keyword>
<dbReference type="Pfam" id="PF00156">
    <property type="entry name" value="Pribosyltran"/>
    <property type="match status" value="1"/>
</dbReference>
<evidence type="ECO:0000256" key="3">
    <source>
        <dbReference type="ARBA" id="ARBA00022727"/>
    </source>
</evidence>
<dbReference type="EC" id="2.7.6.1" evidence="1"/>
<comment type="catalytic activity">
    <reaction evidence="7">
        <text>D-ribose 5-phosphate + ATP = 5-phospho-alpha-D-ribose 1-diphosphate + AMP + H(+)</text>
        <dbReference type="Rhea" id="RHEA:15609"/>
        <dbReference type="ChEBI" id="CHEBI:15378"/>
        <dbReference type="ChEBI" id="CHEBI:30616"/>
        <dbReference type="ChEBI" id="CHEBI:58017"/>
        <dbReference type="ChEBI" id="CHEBI:78346"/>
        <dbReference type="ChEBI" id="CHEBI:456215"/>
        <dbReference type="EC" id="2.7.6.1"/>
    </reaction>
</comment>
<evidence type="ECO:0000256" key="8">
    <source>
        <dbReference type="RuleBase" id="RU004324"/>
    </source>
</evidence>
<dbReference type="NCBIfam" id="NF005537">
    <property type="entry name" value="PRK07199.1"/>
    <property type="match status" value="1"/>
</dbReference>
<dbReference type="InterPro" id="IPR005946">
    <property type="entry name" value="Rib-P_diPkinase"/>
</dbReference>
<dbReference type="InterPro" id="IPR000836">
    <property type="entry name" value="PRTase_dom"/>
</dbReference>
<keyword evidence="5" id="KW-0418">Kinase</keyword>
<reference evidence="11 12" key="1">
    <citation type="submission" date="2023-10" db="EMBL/GenBank/DDBJ databases">
        <title>Noviherbaspirillum sp. CPCC 100848 genome assembly.</title>
        <authorList>
            <person name="Li X.Y."/>
            <person name="Fang X.M."/>
        </authorList>
    </citation>
    <scope>NUCLEOTIDE SEQUENCE [LARGE SCALE GENOMIC DNA]</scope>
    <source>
        <strain evidence="11 12">CPCC 100848</strain>
    </source>
</reference>
<evidence type="ECO:0000256" key="2">
    <source>
        <dbReference type="ARBA" id="ARBA00022679"/>
    </source>
</evidence>
<dbReference type="Pfam" id="PF13793">
    <property type="entry name" value="Pribosyltran_N"/>
    <property type="match status" value="1"/>
</dbReference>
<dbReference type="SMART" id="SM01400">
    <property type="entry name" value="Pribosyltran_N"/>
    <property type="match status" value="1"/>
</dbReference>
<evidence type="ECO:0000256" key="5">
    <source>
        <dbReference type="ARBA" id="ARBA00022777"/>
    </source>
</evidence>
<organism evidence="11 12">
    <name type="scientific">Noviherbaspirillum album</name>
    <dbReference type="NCBI Taxonomy" id="3080276"/>
    <lineage>
        <taxon>Bacteria</taxon>
        <taxon>Pseudomonadati</taxon>
        <taxon>Pseudomonadota</taxon>
        <taxon>Betaproteobacteria</taxon>
        <taxon>Burkholderiales</taxon>
        <taxon>Oxalobacteraceae</taxon>
        <taxon>Noviherbaspirillum</taxon>
    </lineage>
</organism>
<keyword evidence="2" id="KW-0808">Transferase</keyword>
<evidence type="ECO:0000259" key="10">
    <source>
        <dbReference type="Pfam" id="PF13793"/>
    </source>
</evidence>
<feature type="domain" description="Phosphoribosyltransferase" evidence="9">
    <location>
        <begin position="135"/>
        <end position="271"/>
    </location>
</feature>
<dbReference type="SUPFAM" id="SSF53271">
    <property type="entry name" value="PRTase-like"/>
    <property type="match status" value="2"/>
</dbReference>
<protein>
    <recommendedName>
        <fullName evidence="1">ribose-phosphate diphosphokinase</fullName>
        <ecNumber evidence="1">2.7.6.1</ecNumber>
    </recommendedName>
</protein>
<dbReference type="InterPro" id="IPR029057">
    <property type="entry name" value="PRTase-like"/>
</dbReference>
<keyword evidence="12" id="KW-1185">Reference proteome</keyword>
<evidence type="ECO:0000313" key="11">
    <source>
        <dbReference type="EMBL" id="MEC4722969.1"/>
    </source>
</evidence>
<dbReference type="Gene3D" id="3.40.50.2020">
    <property type="match status" value="2"/>
</dbReference>
<accession>A0ABU6JIT2</accession>
<proteinExistence type="inferred from homology"/>
<keyword evidence="6" id="KW-0067">ATP-binding</keyword>
<name>A0ABU6JIT2_9BURK</name>
<dbReference type="Proteomes" id="UP001352263">
    <property type="component" value="Unassembled WGS sequence"/>
</dbReference>
<gene>
    <name evidence="11" type="ORF">RY831_27805</name>
</gene>
<evidence type="ECO:0000256" key="4">
    <source>
        <dbReference type="ARBA" id="ARBA00022741"/>
    </source>
</evidence>
<dbReference type="PANTHER" id="PTHR10210">
    <property type="entry name" value="RIBOSE-PHOSPHATE DIPHOSPHOKINASE FAMILY MEMBER"/>
    <property type="match status" value="1"/>
</dbReference>
<comment type="caution">
    <text evidence="11">The sequence shown here is derived from an EMBL/GenBank/DDBJ whole genome shotgun (WGS) entry which is preliminary data.</text>
</comment>
<comment type="similarity">
    <text evidence="8">Belongs to the ribose-phosphate pyrophosphokinase family.</text>
</comment>
<dbReference type="NCBIfam" id="TIGR01251">
    <property type="entry name" value="ribP_PPkin"/>
    <property type="match status" value="1"/>
</dbReference>
<dbReference type="InterPro" id="IPR029099">
    <property type="entry name" value="Pribosyltran_N"/>
</dbReference>
<evidence type="ECO:0000259" key="9">
    <source>
        <dbReference type="Pfam" id="PF00156"/>
    </source>
</evidence>
<dbReference type="CDD" id="cd06223">
    <property type="entry name" value="PRTases_typeI"/>
    <property type="match status" value="1"/>
</dbReference>